<sequence length="126" mass="14045">MHKVLILAAGLALLGTSAMAQSISRDRDDDYSRGRWNDNHDRWDRSRDDMRGWSMRDDDERDRAGGNARFFVRSGDAQLRIICGDRESTQACVDSALRLFERVQSQSRSTTGSSASPAPSPAPSNQ</sequence>
<evidence type="ECO:0000256" key="2">
    <source>
        <dbReference type="SAM" id="SignalP"/>
    </source>
</evidence>
<feature type="signal peptide" evidence="2">
    <location>
        <begin position="1"/>
        <end position="20"/>
    </location>
</feature>
<comment type="caution">
    <text evidence="3">The sequence shown here is derived from an EMBL/GenBank/DDBJ whole genome shotgun (WGS) entry which is preliminary data.</text>
</comment>
<protein>
    <submittedName>
        <fullName evidence="3">Uncharacterized protein</fullName>
    </submittedName>
</protein>
<dbReference type="Proteomes" id="UP000704176">
    <property type="component" value="Unassembled WGS sequence"/>
</dbReference>
<name>A0ABS7VNZ4_9HYPH</name>
<feature type="compositionally biased region" description="Polar residues" evidence="1">
    <location>
        <begin position="103"/>
        <end position="112"/>
    </location>
</feature>
<organism evidence="3 4">
    <name type="scientific">Microvirga puerhi</name>
    <dbReference type="NCBI Taxonomy" id="2876078"/>
    <lineage>
        <taxon>Bacteria</taxon>
        <taxon>Pseudomonadati</taxon>
        <taxon>Pseudomonadota</taxon>
        <taxon>Alphaproteobacteria</taxon>
        <taxon>Hyphomicrobiales</taxon>
        <taxon>Methylobacteriaceae</taxon>
        <taxon>Microvirga</taxon>
    </lineage>
</organism>
<evidence type="ECO:0000313" key="3">
    <source>
        <dbReference type="EMBL" id="MBZ6077268.1"/>
    </source>
</evidence>
<evidence type="ECO:0000256" key="1">
    <source>
        <dbReference type="SAM" id="MobiDB-lite"/>
    </source>
</evidence>
<keyword evidence="2" id="KW-0732">Signal</keyword>
<gene>
    <name evidence="3" type="ORF">K9B37_13375</name>
</gene>
<dbReference type="RefSeq" id="WP_224313593.1">
    <property type="nucleotide sequence ID" value="NZ_JAIRBM010000009.1"/>
</dbReference>
<feature type="compositionally biased region" description="Basic and acidic residues" evidence="1">
    <location>
        <begin position="24"/>
        <end position="64"/>
    </location>
</feature>
<keyword evidence="4" id="KW-1185">Reference proteome</keyword>
<proteinExistence type="predicted"/>
<feature type="region of interest" description="Disordered" evidence="1">
    <location>
        <begin position="23"/>
        <end position="64"/>
    </location>
</feature>
<reference evidence="3 4" key="1">
    <citation type="submission" date="2021-09" db="EMBL/GenBank/DDBJ databases">
        <title>The complete genome sequence of a new microorganism.</title>
        <authorList>
            <person name="Zi Z."/>
        </authorList>
    </citation>
    <scope>NUCLEOTIDE SEQUENCE [LARGE SCALE GENOMIC DNA]</scope>
    <source>
        <strain evidence="3 4">WGZ8</strain>
    </source>
</reference>
<evidence type="ECO:0000313" key="4">
    <source>
        <dbReference type="Proteomes" id="UP000704176"/>
    </source>
</evidence>
<dbReference type="EMBL" id="JAIRBM010000009">
    <property type="protein sequence ID" value="MBZ6077268.1"/>
    <property type="molecule type" value="Genomic_DNA"/>
</dbReference>
<feature type="chain" id="PRO_5045640152" evidence="2">
    <location>
        <begin position="21"/>
        <end position="126"/>
    </location>
</feature>
<feature type="region of interest" description="Disordered" evidence="1">
    <location>
        <begin position="103"/>
        <end position="126"/>
    </location>
</feature>
<accession>A0ABS7VNZ4</accession>